<evidence type="ECO:0000256" key="1">
    <source>
        <dbReference type="ARBA" id="ARBA00022801"/>
    </source>
</evidence>
<name>A0ABZ1TT92_9ACTN</name>
<dbReference type="RefSeq" id="WP_328952879.1">
    <property type="nucleotide sequence ID" value="NZ_CP108110.1"/>
</dbReference>
<protein>
    <recommendedName>
        <fullName evidence="2">Xaa-Pro dipeptidyl-peptidase C-terminal domain-containing protein</fullName>
    </recommendedName>
</protein>
<dbReference type="Pfam" id="PF02129">
    <property type="entry name" value="Peptidase_S15"/>
    <property type="match status" value="1"/>
</dbReference>
<evidence type="ECO:0000313" key="4">
    <source>
        <dbReference type="Proteomes" id="UP001432222"/>
    </source>
</evidence>
<dbReference type="Pfam" id="PF08530">
    <property type="entry name" value="PepX_C"/>
    <property type="match status" value="1"/>
</dbReference>
<dbReference type="Proteomes" id="UP001432222">
    <property type="component" value="Chromosome"/>
</dbReference>
<dbReference type="InterPro" id="IPR029058">
    <property type="entry name" value="AB_hydrolase_fold"/>
</dbReference>
<keyword evidence="1" id="KW-0378">Hydrolase</keyword>
<dbReference type="Gene3D" id="3.40.50.1820">
    <property type="entry name" value="alpha/beta hydrolase"/>
    <property type="match status" value="1"/>
</dbReference>
<gene>
    <name evidence="3" type="ORF">OHA16_01735</name>
</gene>
<dbReference type="InterPro" id="IPR013736">
    <property type="entry name" value="Xaa-Pro_dipept_C"/>
</dbReference>
<evidence type="ECO:0000313" key="3">
    <source>
        <dbReference type="EMBL" id="WUQ81804.1"/>
    </source>
</evidence>
<dbReference type="EMBL" id="CP108110">
    <property type="protein sequence ID" value="WUQ81804.1"/>
    <property type="molecule type" value="Genomic_DNA"/>
</dbReference>
<organism evidence="3 4">
    <name type="scientific">Kitasatospora purpeofusca</name>
    <dbReference type="NCBI Taxonomy" id="67352"/>
    <lineage>
        <taxon>Bacteria</taxon>
        <taxon>Bacillati</taxon>
        <taxon>Actinomycetota</taxon>
        <taxon>Actinomycetes</taxon>
        <taxon>Kitasatosporales</taxon>
        <taxon>Streptomycetaceae</taxon>
        <taxon>Kitasatospora</taxon>
    </lineage>
</organism>
<accession>A0ABZ1TT92</accession>
<dbReference type="InterPro" id="IPR000383">
    <property type="entry name" value="Xaa-Pro-like_dom"/>
</dbReference>
<feature type="domain" description="Xaa-Pro dipeptidyl-peptidase C-terminal" evidence="2">
    <location>
        <begin position="352"/>
        <end position="596"/>
    </location>
</feature>
<keyword evidence="4" id="KW-1185">Reference proteome</keyword>
<evidence type="ECO:0000259" key="2">
    <source>
        <dbReference type="SMART" id="SM00939"/>
    </source>
</evidence>
<dbReference type="Gene3D" id="2.60.120.260">
    <property type="entry name" value="Galactose-binding domain-like"/>
    <property type="match status" value="1"/>
</dbReference>
<dbReference type="SUPFAM" id="SSF49785">
    <property type="entry name" value="Galactose-binding domain-like"/>
    <property type="match status" value="1"/>
</dbReference>
<sequence length="601" mass="64373">MTTAGGEPTPSVTDATLTDIATQGIWRGASLDINPSVLAVARALLAAVQGTGPDAALPEELRELAAGVRQRAEVTLPRITMEGGVSLSAFSIKQGGSESRPVVIVPAGWNPYGWLPFVFGYLSLAARGYHVLAYTPRGIGTPGLVSTSEGFIDVGGPVDWADGSRVIDYAEEHLAPSKVGFLGLSYGSGISQLVAAHDRRKRVAAVAALSTWGNLATSLYDHGTRHVEAVRLLVGFTGGEEHEKFDEPTRQILQYFRDGQNLDLVVKWGTDRSPENYVGITNERRIPTYYSNTWHEGLFPVGEAIDTFEKLTVPKHLNLWIGDHGAPEGTGISGVPTGLPFPGLLTPIREAYAWLDHHLLDAANEVPDWPVVNSQVMFTYKTAPVVGGGRLITTPARREPLDSWADATVSSEAWYLGGNGGNGDGTLSDKPSKGWNRSFTAGHETAATAMDEIMATGQKEWFGNPKEYRPAAFERNRLLLWSTEALAGGRRIRGSAGIRLAVSVEAGDAATLVAYLFDVAPDGSARIITHEPFTATGLTAGTERTLDWKLQPAAYDLPDGHRLALVVNSRDKLYAFTGVPDSTTTITSPAQGEAVLELPLG</sequence>
<dbReference type="InterPro" id="IPR008979">
    <property type="entry name" value="Galactose-bd-like_sf"/>
</dbReference>
<dbReference type="SUPFAM" id="SSF53474">
    <property type="entry name" value="alpha/beta-Hydrolases"/>
    <property type="match status" value="1"/>
</dbReference>
<dbReference type="SMART" id="SM00939">
    <property type="entry name" value="PepX_C"/>
    <property type="match status" value="1"/>
</dbReference>
<reference evidence="3" key="1">
    <citation type="submission" date="2022-10" db="EMBL/GenBank/DDBJ databases">
        <title>The complete genomes of actinobacterial strains from the NBC collection.</title>
        <authorList>
            <person name="Joergensen T.S."/>
            <person name="Alvarez Arevalo M."/>
            <person name="Sterndorff E.B."/>
            <person name="Faurdal D."/>
            <person name="Vuksanovic O."/>
            <person name="Mourched A.-S."/>
            <person name="Charusanti P."/>
            <person name="Shaw S."/>
            <person name="Blin K."/>
            <person name="Weber T."/>
        </authorList>
    </citation>
    <scope>NUCLEOTIDE SEQUENCE</scope>
    <source>
        <strain evidence="3">NBC_00222</strain>
    </source>
</reference>
<proteinExistence type="predicted"/>